<gene>
    <name evidence="10" type="ORF">A2008_00540</name>
</gene>
<reference evidence="10 11" key="1">
    <citation type="journal article" date="2016" name="Nat. Commun.">
        <title>Thousands of microbial genomes shed light on interconnected biogeochemical processes in an aquifer system.</title>
        <authorList>
            <person name="Anantharaman K."/>
            <person name="Brown C.T."/>
            <person name="Hug L.A."/>
            <person name="Sharon I."/>
            <person name="Castelle C.J."/>
            <person name="Probst A.J."/>
            <person name="Thomas B.C."/>
            <person name="Singh A."/>
            <person name="Wilkins M.J."/>
            <person name="Karaoz U."/>
            <person name="Brodie E.L."/>
            <person name="Williams K.H."/>
            <person name="Hubbard S.S."/>
            <person name="Banfield J.F."/>
        </authorList>
    </citation>
    <scope>NUCLEOTIDE SEQUENCE [LARGE SCALE GENOMIC DNA]</scope>
</reference>
<evidence type="ECO:0000256" key="4">
    <source>
        <dbReference type="ARBA" id="ARBA00022679"/>
    </source>
</evidence>
<dbReference type="PANTHER" id="PTHR33908:SF11">
    <property type="entry name" value="MEMBRANE PROTEIN"/>
    <property type="match status" value="1"/>
</dbReference>
<accession>A0A1F7WRL5</accession>
<feature type="transmembrane region" description="Helical" evidence="8">
    <location>
        <begin position="191"/>
        <end position="206"/>
    </location>
</feature>
<evidence type="ECO:0000313" key="11">
    <source>
        <dbReference type="Proteomes" id="UP000178735"/>
    </source>
</evidence>
<organism evidence="10 11">
    <name type="scientific">Candidatus Wallbacteria bacterium GWC2_49_35</name>
    <dbReference type="NCBI Taxonomy" id="1817813"/>
    <lineage>
        <taxon>Bacteria</taxon>
        <taxon>Candidatus Walliibacteriota</taxon>
    </lineage>
</organism>
<evidence type="ECO:0000256" key="2">
    <source>
        <dbReference type="ARBA" id="ARBA00022475"/>
    </source>
</evidence>
<feature type="transmembrane region" description="Helical" evidence="8">
    <location>
        <begin position="213"/>
        <end position="235"/>
    </location>
</feature>
<dbReference type="InterPro" id="IPR003342">
    <property type="entry name" value="ArnT-like_N"/>
</dbReference>
<feature type="transmembrane region" description="Helical" evidence="8">
    <location>
        <begin position="335"/>
        <end position="352"/>
    </location>
</feature>
<dbReference type="EMBL" id="MGFH01000135">
    <property type="protein sequence ID" value="OGM04798.1"/>
    <property type="molecule type" value="Genomic_DNA"/>
</dbReference>
<evidence type="ECO:0000256" key="3">
    <source>
        <dbReference type="ARBA" id="ARBA00022676"/>
    </source>
</evidence>
<keyword evidence="5 8" id="KW-0812">Transmembrane</keyword>
<feature type="transmembrane region" description="Helical" evidence="8">
    <location>
        <begin position="137"/>
        <end position="156"/>
    </location>
</feature>
<evidence type="ECO:0000256" key="8">
    <source>
        <dbReference type="SAM" id="Phobius"/>
    </source>
</evidence>
<dbReference type="AlphaFoldDB" id="A0A1F7WRL5"/>
<feature type="domain" description="ArnT-like N-terminal" evidence="9">
    <location>
        <begin position="19"/>
        <end position="239"/>
    </location>
</feature>
<protein>
    <recommendedName>
        <fullName evidence="9">ArnT-like N-terminal domain-containing protein</fullName>
    </recommendedName>
</protein>
<dbReference type="PANTHER" id="PTHR33908">
    <property type="entry name" value="MANNOSYLTRANSFERASE YKCB-RELATED"/>
    <property type="match status" value="1"/>
</dbReference>
<evidence type="ECO:0000259" key="9">
    <source>
        <dbReference type="Pfam" id="PF02366"/>
    </source>
</evidence>
<feature type="transmembrane region" description="Helical" evidence="8">
    <location>
        <begin position="373"/>
        <end position="393"/>
    </location>
</feature>
<dbReference type="GO" id="GO:0016763">
    <property type="term" value="F:pentosyltransferase activity"/>
    <property type="evidence" value="ECO:0007669"/>
    <property type="project" value="TreeGrafter"/>
</dbReference>
<dbReference type="Proteomes" id="UP000178735">
    <property type="component" value="Unassembled WGS sequence"/>
</dbReference>
<keyword evidence="3" id="KW-0328">Glycosyltransferase</keyword>
<comment type="subcellular location">
    <subcellularLocation>
        <location evidence="1">Cell membrane</location>
        <topology evidence="1">Multi-pass membrane protein</topology>
    </subcellularLocation>
</comment>
<evidence type="ECO:0000256" key="1">
    <source>
        <dbReference type="ARBA" id="ARBA00004651"/>
    </source>
</evidence>
<keyword evidence="2" id="KW-1003">Cell membrane</keyword>
<sequence length="505" mass="57336">MEILRAVYLKRKLHLVLFGLTFFIFAARLHDGPLRTYDECYYAGQAKEILITGDALTMHHALNENYENDPVYLWSMAAMFKVFGVSEFCARFPSALYGFFTVIAVFLTARLLRGYTFALSAALILATTWEFIRFSRYAHLDVCLSFFTTAAVYFFMKQQLVRYEKTPAKSPLFYAAMSGFCAGFAILSKNILGAFSIAAMAVYYLLRRDFRSLFGLNFALVVLCAAAAPGAWYIYQYAANGAEFFSVHFGYILFKRAVNNPVEAAPFYQYFKVILLTYIPWLLLLVPGIYLIFRNFTAGRESADRRVKDGLFFFSVIFVFLYIGVMSLSSAKKGWYIMPVYSQFALISAFALERYFSRGGASKKTARERSLKFVTGGILFMLLCAFVIGTLPVKIYKTDNLDYKNEIAAFARSVPGAAYNKKYAFQPAGFDCDYFDYQLPLVFYAGIIPRHSLGAGQLKNAPGLKDSTLFSEREKWPSILKSTELNESSCEILLKTANFIIWKIK</sequence>
<evidence type="ECO:0000256" key="7">
    <source>
        <dbReference type="ARBA" id="ARBA00023136"/>
    </source>
</evidence>
<dbReference type="GO" id="GO:0006493">
    <property type="term" value="P:protein O-linked glycosylation"/>
    <property type="evidence" value="ECO:0007669"/>
    <property type="project" value="InterPro"/>
</dbReference>
<comment type="caution">
    <text evidence="10">The sequence shown here is derived from an EMBL/GenBank/DDBJ whole genome shotgun (WGS) entry which is preliminary data.</text>
</comment>
<keyword evidence="6 8" id="KW-1133">Transmembrane helix</keyword>
<dbReference type="InterPro" id="IPR050297">
    <property type="entry name" value="LipidA_mod_glycosyltrf_83"/>
</dbReference>
<evidence type="ECO:0000313" key="10">
    <source>
        <dbReference type="EMBL" id="OGM04798.1"/>
    </source>
</evidence>
<dbReference type="STRING" id="1817813.A2008_00540"/>
<evidence type="ECO:0000256" key="5">
    <source>
        <dbReference type="ARBA" id="ARBA00022692"/>
    </source>
</evidence>
<feature type="transmembrane region" description="Helical" evidence="8">
    <location>
        <begin position="97"/>
        <end position="125"/>
    </location>
</feature>
<dbReference type="GO" id="GO:0005886">
    <property type="term" value="C:plasma membrane"/>
    <property type="evidence" value="ECO:0007669"/>
    <property type="project" value="UniProtKB-SubCell"/>
</dbReference>
<feature type="transmembrane region" description="Helical" evidence="8">
    <location>
        <begin position="12"/>
        <end position="29"/>
    </location>
</feature>
<feature type="transmembrane region" description="Helical" evidence="8">
    <location>
        <begin position="311"/>
        <end position="329"/>
    </location>
</feature>
<name>A0A1F7WRL5_9BACT</name>
<dbReference type="GO" id="GO:0009103">
    <property type="term" value="P:lipopolysaccharide biosynthetic process"/>
    <property type="evidence" value="ECO:0007669"/>
    <property type="project" value="UniProtKB-ARBA"/>
</dbReference>
<dbReference type="GO" id="GO:0000030">
    <property type="term" value="F:mannosyltransferase activity"/>
    <property type="evidence" value="ECO:0007669"/>
    <property type="project" value="InterPro"/>
</dbReference>
<evidence type="ECO:0000256" key="6">
    <source>
        <dbReference type="ARBA" id="ARBA00022989"/>
    </source>
</evidence>
<dbReference type="Pfam" id="PF02366">
    <property type="entry name" value="PMT"/>
    <property type="match status" value="1"/>
</dbReference>
<feature type="transmembrane region" description="Helical" evidence="8">
    <location>
        <begin position="270"/>
        <end position="291"/>
    </location>
</feature>
<keyword evidence="7 8" id="KW-0472">Membrane</keyword>
<proteinExistence type="predicted"/>
<keyword evidence="4" id="KW-0808">Transferase</keyword>